<keyword evidence="13" id="KW-1185">Reference proteome</keyword>
<accession>A0AA88IE01</accession>
<dbReference type="SUPFAM" id="SSF53756">
    <property type="entry name" value="UDP-Glycosyltransferase/glycogen phosphorylase"/>
    <property type="match status" value="2"/>
</dbReference>
<evidence type="ECO:0000313" key="12">
    <source>
        <dbReference type="EMBL" id="KAK2726393.1"/>
    </source>
</evidence>
<evidence type="ECO:0000313" key="13">
    <source>
        <dbReference type="Proteomes" id="UP001187531"/>
    </source>
</evidence>
<dbReference type="GO" id="GO:0004373">
    <property type="term" value="F:alpha-1,4-glucan glucosyltransferase (UDP-glucose donor) activity"/>
    <property type="evidence" value="ECO:0007669"/>
    <property type="project" value="UniProtKB-EC"/>
</dbReference>
<feature type="compositionally biased region" description="Acidic residues" evidence="11">
    <location>
        <begin position="664"/>
        <end position="674"/>
    </location>
</feature>
<evidence type="ECO:0000256" key="1">
    <source>
        <dbReference type="ARBA" id="ARBA00004964"/>
    </source>
</evidence>
<evidence type="ECO:0000256" key="5">
    <source>
        <dbReference type="ARBA" id="ARBA00022676"/>
    </source>
</evidence>
<dbReference type="Gene3D" id="3.40.50.2000">
    <property type="entry name" value="Glycogen Phosphorylase B"/>
    <property type="match status" value="2"/>
</dbReference>
<keyword evidence="6 10" id="KW-0808">Transferase</keyword>
<keyword evidence="4" id="KW-0597">Phosphoprotein</keyword>
<reference evidence="12" key="1">
    <citation type="submission" date="2023-07" db="EMBL/GenBank/DDBJ databases">
        <title>Chromosome-level genome assembly of Artemia franciscana.</title>
        <authorList>
            <person name="Jo E."/>
        </authorList>
    </citation>
    <scope>NUCLEOTIDE SEQUENCE</scope>
    <source>
        <tissue evidence="12">Whole body</tissue>
    </source>
</reference>
<proteinExistence type="inferred from homology"/>
<dbReference type="GO" id="GO:0005737">
    <property type="term" value="C:cytoplasm"/>
    <property type="evidence" value="ECO:0007669"/>
    <property type="project" value="TreeGrafter"/>
</dbReference>
<evidence type="ECO:0000256" key="7">
    <source>
        <dbReference type="ARBA" id="ARBA00023056"/>
    </source>
</evidence>
<dbReference type="PANTHER" id="PTHR10176:SF3">
    <property type="entry name" value="GLYCOGEN [STARCH] SYNTHASE"/>
    <property type="match status" value="1"/>
</dbReference>
<keyword evidence="7 10" id="KW-0320">Glycogen biosynthesis</keyword>
<comment type="function">
    <text evidence="10">Transfers the glycosyl residue from UDP-Glc to the non-reducing end of alpha-1,4-glucan.</text>
</comment>
<dbReference type="Pfam" id="PF05693">
    <property type="entry name" value="Glycogen_syn"/>
    <property type="match status" value="1"/>
</dbReference>
<dbReference type="Proteomes" id="UP001187531">
    <property type="component" value="Unassembled WGS sequence"/>
</dbReference>
<evidence type="ECO:0000256" key="10">
    <source>
        <dbReference type="RuleBase" id="RU363104"/>
    </source>
</evidence>
<evidence type="ECO:0000256" key="4">
    <source>
        <dbReference type="ARBA" id="ARBA00022553"/>
    </source>
</evidence>
<organism evidence="12 13">
    <name type="scientific">Artemia franciscana</name>
    <name type="common">Brine shrimp</name>
    <name type="synonym">Artemia sanfranciscana</name>
    <dbReference type="NCBI Taxonomy" id="6661"/>
    <lineage>
        <taxon>Eukaryota</taxon>
        <taxon>Metazoa</taxon>
        <taxon>Ecdysozoa</taxon>
        <taxon>Arthropoda</taxon>
        <taxon>Crustacea</taxon>
        <taxon>Branchiopoda</taxon>
        <taxon>Anostraca</taxon>
        <taxon>Artemiidae</taxon>
        <taxon>Artemia</taxon>
    </lineage>
</organism>
<comment type="similarity">
    <text evidence="2 10">Belongs to the glycosyltransferase 3 family.</text>
</comment>
<dbReference type="EMBL" id="JAVRJZ010000002">
    <property type="protein sequence ID" value="KAK2726393.1"/>
    <property type="molecule type" value="Genomic_DNA"/>
</dbReference>
<comment type="caution">
    <text evidence="12">The sequence shown here is derived from an EMBL/GenBank/DDBJ whole genome shotgun (WGS) entry which is preliminary data.</text>
</comment>
<protein>
    <recommendedName>
        <fullName evidence="9 10">Glycogen [starch] synthase</fullName>
        <ecNumber evidence="3 10">2.4.1.11</ecNumber>
    </recommendedName>
</protein>
<dbReference type="FunFam" id="3.40.50.2000:FF:000028">
    <property type="entry name" value="Glycogen [starch] synthase"/>
    <property type="match status" value="1"/>
</dbReference>
<dbReference type="PANTHER" id="PTHR10176">
    <property type="entry name" value="GLYCOGEN SYNTHASE"/>
    <property type="match status" value="1"/>
</dbReference>
<evidence type="ECO:0000256" key="11">
    <source>
        <dbReference type="SAM" id="MobiDB-lite"/>
    </source>
</evidence>
<evidence type="ECO:0000256" key="8">
    <source>
        <dbReference type="ARBA" id="ARBA00047345"/>
    </source>
</evidence>
<dbReference type="EC" id="2.4.1.11" evidence="3 10"/>
<comment type="catalytic activity">
    <reaction evidence="8">
        <text>[(1-&gt;4)-alpha-D-glucosyl](n) + UDP-alpha-D-glucose = [(1-&gt;4)-alpha-D-glucosyl](n+1) + UDP + H(+)</text>
        <dbReference type="Rhea" id="RHEA:18549"/>
        <dbReference type="Rhea" id="RHEA-COMP:9584"/>
        <dbReference type="Rhea" id="RHEA-COMP:9587"/>
        <dbReference type="ChEBI" id="CHEBI:15378"/>
        <dbReference type="ChEBI" id="CHEBI:15444"/>
        <dbReference type="ChEBI" id="CHEBI:58223"/>
        <dbReference type="ChEBI" id="CHEBI:58885"/>
        <dbReference type="EC" id="2.4.1.11"/>
    </reaction>
    <physiologicalReaction direction="left-to-right" evidence="8">
        <dbReference type="Rhea" id="RHEA:18550"/>
    </physiologicalReaction>
</comment>
<dbReference type="FunFam" id="3.40.50.2000:FF:000014">
    <property type="entry name" value="Glycogen [starch] synthase"/>
    <property type="match status" value="1"/>
</dbReference>
<dbReference type="InterPro" id="IPR008631">
    <property type="entry name" value="Glycogen_synth"/>
</dbReference>
<comment type="pathway">
    <text evidence="1 10">Glycan biosynthesis; glycogen biosynthesis.</text>
</comment>
<evidence type="ECO:0000256" key="9">
    <source>
        <dbReference type="ARBA" id="ARBA00073454"/>
    </source>
</evidence>
<keyword evidence="5 10" id="KW-0328">Glycosyltransferase</keyword>
<name>A0AA88IE01_ARTSF</name>
<gene>
    <name evidence="12" type="ORF">QYM36_000731</name>
</gene>
<evidence type="ECO:0000256" key="6">
    <source>
        <dbReference type="ARBA" id="ARBA00022679"/>
    </source>
</evidence>
<evidence type="ECO:0000256" key="2">
    <source>
        <dbReference type="ARBA" id="ARBA00010686"/>
    </source>
</evidence>
<evidence type="ECO:0000256" key="3">
    <source>
        <dbReference type="ARBA" id="ARBA00012558"/>
    </source>
</evidence>
<dbReference type="GO" id="GO:0005978">
    <property type="term" value="P:glycogen biosynthetic process"/>
    <property type="evidence" value="ECO:0007669"/>
    <property type="project" value="UniProtKB-KW"/>
</dbReference>
<feature type="region of interest" description="Disordered" evidence="11">
    <location>
        <begin position="636"/>
        <end position="683"/>
    </location>
</feature>
<dbReference type="AlphaFoldDB" id="A0AA88IE01"/>
<sequence>MDPVSSTQNQDITEHVKCQENCQHPSNVKSHVWTFECAWEVANKVGGIYTVIRSKTGLSVEMMKNQYVLLGPYKGKSSREEIDEFEFSPGPLYDAVCKIRDAGLQVHTGTWLVDGNPVVILFDIASASNKMNYYKQELFEKTNIGIPDSDVESNDSVLFGFMVAQFLAEFSNILTTIEADSSKIVCHFHEWLSGIGLIMLRLWEIKVATVFTTHATLLGRYLCAGSTDFYNNLNNFNIDIEAGNRQIYQRYCLERAAAHMAHVFTTVSDITAMEAECLLKRKPDVITPNGLNIKRFSALHEFQNLHAINKEKIHDFVRGHFYGHLDFDLTKTLYFFIAGRYEFGNKGVDIFIESLARLNHLMKESGTDVTVLAFIILPAKTNNFNVESLKGQAVAKSLKDTIENVQKNIGKKLFELCLSGQMPESDDLLSKDDVVRLKRCLFASHRSLPPPITTHNIAQDDTDQVLNALRRCQLLNNSWDRVKVVFHPEFLSSTNPLFNLDYEEFIRGCNLGVFPSYYEPWGYTPAECTVMGIPSITTNLSGFGCFMADHIADPESYGIHIVDRQNISLDESINQLTRYMLNFTLLTERQRVIQRNRTERLSEILDWENLFIYYKRARLMALSTVYSDTVLDNEEGSSLARQPHPVSEPESSRPVTTTVLGSQDEVDNEKELEELGNRASRNI</sequence>